<sequence length="321" mass="32660">MASRPRSAPCVLVLGGSGFVGGHVCAAFLAAGWEVHAWSRRARAPRGVTAHTVDLVRAGPGRLTDELAALAPRVVVNAAGAVWGASEEEMARANEEAVLRLMTAVTALGALAPRFVQLGSVHEHAATTVYGRTKAAATACVTAAGGTVLRLPNLLGPGTPEGSFLGGVAARLARAARTGEAVAVTTLAVRERREFLDVRDAADAVLASTAPPAASRTGGRSLDLGTGRPVDVRELLDTLIRLSGVPARVEERLPEPGHTPPGGLSGVEPGPSHEVAGELLGWRAVRDPEESLRGLWEAVAGASSGLPAGLEQGPSGGLATG</sequence>
<dbReference type="InterPro" id="IPR036291">
    <property type="entry name" value="NAD(P)-bd_dom_sf"/>
</dbReference>
<accession>E3T4A0</accession>
<dbReference type="Pfam" id="PF01370">
    <property type="entry name" value="Epimerase"/>
    <property type="match status" value="1"/>
</dbReference>
<dbReference type="Gene3D" id="3.40.50.720">
    <property type="entry name" value="NAD(P)-binding Rossmann-like Domain"/>
    <property type="match status" value="1"/>
</dbReference>
<dbReference type="InterPro" id="IPR050177">
    <property type="entry name" value="Lipid_A_modif_metabolic_enz"/>
</dbReference>
<gene>
    <name evidence="3" type="ORF">gra-orf22</name>
</gene>
<proteinExistence type="predicted"/>
<feature type="region of interest" description="Disordered" evidence="1">
    <location>
        <begin position="250"/>
        <end position="273"/>
    </location>
</feature>
<dbReference type="EMBL" id="GU233672">
    <property type="protein sequence ID" value="ADO32776.1"/>
    <property type="molecule type" value="Genomic_DNA"/>
</dbReference>
<feature type="domain" description="NAD-dependent epimerase/dehydratase" evidence="2">
    <location>
        <begin position="11"/>
        <end position="214"/>
    </location>
</feature>
<name>E3T4A0_9ACTN</name>
<dbReference type="PANTHER" id="PTHR43245:SF13">
    <property type="entry name" value="UDP-D-APIOSE_UDP-D-XYLOSE SYNTHASE 2"/>
    <property type="match status" value="1"/>
</dbReference>
<organism evidence="3">
    <name type="scientific">Streptomyces vietnamensis</name>
    <dbReference type="NCBI Taxonomy" id="362257"/>
    <lineage>
        <taxon>Bacteria</taxon>
        <taxon>Bacillati</taxon>
        <taxon>Actinomycetota</taxon>
        <taxon>Actinomycetes</taxon>
        <taxon>Kitasatosporales</taxon>
        <taxon>Streptomycetaceae</taxon>
        <taxon>Streptomyces</taxon>
    </lineage>
</organism>
<protein>
    <submittedName>
        <fullName evidence="3">dTDP-2,3,6-trideoxy-L-glycero-4-hexulose 4-ketoreductase</fullName>
    </submittedName>
</protein>
<reference evidence="3" key="1">
    <citation type="journal article" date="2011" name="Antonie Van Leeuwenhoek">
        <title>Granaticins and their biosynthetic gene cluster from Streptomyces vietnamensis: evidence of horizontal gene transfer.</title>
        <authorList>
            <person name="Deng M.R."/>
            <person name="Guo J."/>
            <person name="Li X."/>
            <person name="Zhu C.H."/>
            <person name="Zhu H.H."/>
        </authorList>
    </citation>
    <scope>NUCLEOTIDE SEQUENCE</scope>
    <source>
        <strain evidence="3">GIMV4.0001</strain>
    </source>
</reference>
<evidence type="ECO:0000256" key="1">
    <source>
        <dbReference type="SAM" id="MobiDB-lite"/>
    </source>
</evidence>
<dbReference type="InterPro" id="IPR001509">
    <property type="entry name" value="Epimerase_deHydtase"/>
</dbReference>
<dbReference type="SUPFAM" id="SSF51735">
    <property type="entry name" value="NAD(P)-binding Rossmann-fold domains"/>
    <property type="match status" value="1"/>
</dbReference>
<dbReference type="AlphaFoldDB" id="E3T4A0"/>
<dbReference type="PANTHER" id="PTHR43245">
    <property type="entry name" value="BIFUNCTIONAL POLYMYXIN RESISTANCE PROTEIN ARNA"/>
    <property type="match status" value="1"/>
</dbReference>
<evidence type="ECO:0000259" key="2">
    <source>
        <dbReference type="Pfam" id="PF01370"/>
    </source>
</evidence>
<evidence type="ECO:0000313" key="3">
    <source>
        <dbReference type="EMBL" id="ADO32776.1"/>
    </source>
</evidence>